<feature type="domain" description="Peptidase S9 prolyl oligopeptidase catalytic" evidence="2">
    <location>
        <begin position="653"/>
        <end position="860"/>
    </location>
</feature>
<dbReference type="GO" id="GO:0004252">
    <property type="term" value="F:serine-type endopeptidase activity"/>
    <property type="evidence" value="ECO:0007669"/>
    <property type="project" value="TreeGrafter"/>
</dbReference>
<dbReference type="AlphaFoldDB" id="A0A4R6XZQ5"/>
<evidence type="ECO:0000313" key="3">
    <source>
        <dbReference type="EMBL" id="TDR23283.1"/>
    </source>
</evidence>
<accession>A0A4R6XZQ5</accession>
<gene>
    <name evidence="3" type="ORF">C8D91_0143</name>
</gene>
<keyword evidence="4" id="KW-1185">Reference proteome</keyword>
<name>A0A4R6XZQ5_9GAMM</name>
<dbReference type="Gene3D" id="3.40.50.1820">
    <property type="entry name" value="alpha/beta hydrolase"/>
    <property type="match status" value="1"/>
</dbReference>
<dbReference type="EMBL" id="SNZB01000001">
    <property type="protein sequence ID" value="TDR23283.1"/>
    <property type="molecule type" value="Genomic_DNA"/>
</dbReference>
<comment type="caution">
    <text evidence="3">The sequence shown here is derived from an EMBL/GenBank/DDBJ whole genome shotgun (WGS) entry which is preliminary data.</text>
</comment>
<dbReference type="PANTHER" id="PTHR42776:SF27">
    <property type="entry name" value="DIPEPTIDYL PEPTIDASE FAMILY MEMBER 6"/>
    <property type="match status" value="1"/>
</dbReference>
<proteinExistence type="predicted"/>
<dbReference type="GO" id="GO:0006508">
    <property type="term" value="P:proteolysis"/>
    <property type="evidence" value="ECO:0007669"/>
    <property type="project" value="InterPro"/>
</dbReference>
<dbReference type="SUPFAM" id="SSF53474">
    <property type="entry name" value="alpha/beta-Hydrolases"/>
    <property type="match status" value="1"/>
</dbReference>
<dbReference type="SUPFAM" id="SSF82171">
    <property type="entry name" value="DPP6 N-terminal domain-like"/>
    <property type="match status" value="1"/>
</dbReference>
<evidence type="ECO:0000256" key="1">
    <source>
        <dbReference type="ARBA" id="ARBA00022801"/>
    </source>
</evidence>
<dbReference type="Proteomes" id="UP000295724">
    <property type="component" value="Unassembled WGS sequence"/>
</dbReference>
<dbReference type="PANTHER" id="PTHR42776">
    <property type="entry name" value="SERINE PEPTIDASE S9 FAMILY MEMBER"/>
    <property type="match status" value="1"/>
</dbReference>
<reference evidence="3 4" key="1">
    <citation type="submission" date="2019-03" db="EMBL/GenBank/DDBJ databases">
        <title>Genomic Encyclopedia of Type Strains, Phase IV (KMG-IV): sequencing the most valuable type-strain genomes for metagenomic binning, comparative biology and taxonomic classification.</title>
        <authorList>
            <person name="Goeker M."/>
        </authorList>
    </citation>
    <scope>NUCLEOTIDE SEQUENCE [LARGE SCALE GENOMIC DNA]</scope>
    <source>
        <strain evidence="3 4">DSM 25488</strain>
    </source>
</reference>
<protein>
    <submittedName>
        <fullName evidence="3">Prolyl oligopeptidase family protein</fullName>
    </submittedName>
</protein>
<keyword evidence="1" id="KW-0378">Hydrolase</keyword>
<dbReference type="InterPro" id="IPR029058">
    <property type="entry name" value="AB_hydrolase_fold"/>
</dbReference>
<sequence length="885" mass="101785">MKNKFNRTILTHFAWVFIAFYSFPLAALKFNEKELIVLHGDEKALAADEGYLYLSVDSENHFTTVVLDRVGSGKRLRFTDMAAGENHALIQLEAGIYYWKSIRGYLLFGLNWFHFDEDDYYFEVKPGVVNYPGTWQSNFKLTGLLQGYLSIKATNKATIEWPYFKQTYSQYTGQTPFEYVGHTEDYYNTYLEALIDKYDFKARQKIDYQNTDKSNLPVKYFDIDDGVELQKKQFPLLSDYLDSDDQISGEINPQGEWILLSSKQHKETMIEVVNIKTLKSYVVFKENLPARARIRHLQWIDNDSFLFDIDYEKYSFSQVLHLETNDNNELTRAHSVELPMAGSVLSPLVAQDNHMVFANHKMSDVGGKSINGVYLVDTSTSKTVKKSFKKKLGKTKRFDRVIDWLTDASGVVRSAIEVEYDEKAEQVLFHHWFLTQKGTDDWVKIKTSYADDEIPLPVKLSEDETFFYAFSDQYGDKKSVHKYSVKDYSYIGPFYEDSEVEINGLIEDPTTHQIIGYTYMENGLSKRKFFNEKNDRIKALRAKNPQIQLYVRQHLADAGLMLIYGTTQFSKGAWYLFQQNNGQIIKLLDESPVYEKLPKGDNFSLKITAEDGVDIEGYLVVPSLRGDDKPPLVVIPHGGPIGVRDTANNDEMQHFFASKGIATLKVNYRGSSGYGKQFKEMGNQQWGEKIESDIHSMVLHAAKTHDLNLNKVCAMGGSYGGYSAVMLTVLYPDVYQCAVSLHGVMDLPLLFANDSMFKDDEFYARLAEIVGDPKTDLDRLIQKSPFYLAEKITKPIKLFHGVNDERVTLEHSFRMQQMFTILKMNADLTLLMDEGHSMKYLNSNIFYVAESLKFIIKHLDLPIKYSPDDDQELIQEDDVIDYILD</sequence>
<dbReference type="Pfam" id="PF00326">
    <property type="entry name" value="Peptidase_S9"/>
    <property type="match status" value="1"/>
</dbReference>
<dbReference type="InterPro" id="IPR001375">
    <property type="entry name" value="Peptidase_S9_cat"/>
</dbReference>
<evidence type="ECO:0000313" key="4">
    <source>
        <dbReference type="Proteomes" id="UP000295724"/>
    </source>
</evidence>
<organism evidence="3 4">
    <name type="scientific">Marinicella litoralis</name>
    <dbReference type="NCBI Taxonomy" id="644220"/>
    <lineage>
        <taxon>Bacteria</taxon>
        <taxon>Pseudomonadati</taxon>
        <taxon>Pseudomonadota</taxon>
        <taxon>Gammaproteobacteria</taxon>
        <taxon>Lysobacterales</taxon>
        <taxon>Marinicellaceae</taxon>
        <taxon>Marinicella</taxon>
    </lineage>
</organism>
<dbReference type="RefSeq" id="WP_099018064.1">
    <property type="nucleotide sequence ID" value="NZ_NIHB01000001.1"/>
</dbReference>
<evidence type="ECO:0000259" key="2">
    <source>
        <dbReference type="Pfam" id="PF00326"/>
    </source>
</evidence>
<dbReference type="OrthoDB" id="4269629at2"/>